<dbReference type="GeneID" id="109959414"/>
<evidence type="ECO:0008006" key="7">
    <source>
        <dbReference type="Google" id="ProtNLM"/>
    </source>
</evidence>
<protein>
    <recommendedName>
        <fullName evidence="7">X-ray radiation resistance associated 1</fullName>
    </recommendedName>
</protein>
<sequence length="642" mass="73004">MLFEDKLITQANKKTTASYKFDDGPSCSTKCFLSPTLLRRRKEGAGHWLVAYRKAEEQKYRNVHRRIKETYKSKHRVTDSPLGNILDGPFLLRLHCVDKPSELSSIDISEQKLNSVKSEDLTMFDNVAYIDASINSLSLASFSCFGFLRELNLSLNGICNLIFHAADFPHLEVLNLSYNRLSTDDIVSIGRLPHLKVLHLTGNQLHRLPPNLGLSTHDPVQLPSKGEDTQFRALEVLMLDNNRLSSGVFISLTNLKRLKYLNLQGNRISEIPYLGLTHCSNPAQTSKEEQAGEEGLAYTEPHPNTNENLKRISKENWKEQCIGSSLPLPELQFLNLADNKIAEEEALMAAALFQMLHEIDIHSNPLTTQRSGDPPLLTYYLQERLGITIKRKKTQDIMKLPLKVATDPKWKLEETNSNVSKKPFLLMNASCPAQSQAEAAVKGKNSRDDTFQENTEHFFVTQAKDVSEYVFEHQADEKETTESEEANEEASIREKFDCYKMLMDAKLDPDVVEPIGIQTAVRMLEHTLKNLNVYRDSKPKLDSIQTPYREREKRIKELPPLKPIKQPTERVDEMIKEIRASTTIREVALSSVIHGTGVDKQEHKEALSLLRDMKTKYKMVYKKTMEQAASTESDGNTNLNHV</sequence>
<dbReference type="InterPro" id="IPR003591">
    <property type="entry name" value="Leu-rich_rpt_typical-subtyp"/>
</dbReference>
<keyword evidence="2" id="KW-0963">Cytoplasm</keyword>
<evidence type="ECO:0000256" key="1">
    <source>
        <dbReference type="ARBA" id="ARBA00004496"/>
    </source>
</evidence>
<dbReference type="AlphaFoldDB" id="A0A3Q3QWV6"/>
<keyword evidence="6" id="KW-1185">Reference proteome</keyword>
<dbReference type="Gene3D" id="3.80.10.10">
    <property type="entry name" value="Ribonuclease Inhibitor"/>
    <property type="match status" value="2"/>
</dbReference>
<dbReference type="RefSeq" id="XP_020454406.1">
    <property type="nucleotide sequence ID" value="XM_020598750.1"/>
</dbReference>
<dbReference type="Pfam" id="PF13855">
    <property type="entry name" value="LRR_8"/>
    <property type="match status" value="1"/>
</dbReference>
<organism evidence="5 6">
    <name type="scientific">Monopterus albus</name>
    <name type="common">Swamp eel</name>
    <dbReference type="NCBI Taxonomy" id="43700"/>
    <lineage>
        <taxon>Eukaryota</taxon>
        <taxon>Metazoa</taxon>
        <taxon>Chordata</taxon>
        <taxon>Craniata</taxon>
        <taxon>Vertebrata</taxon>
        <taxon>Euteleostomi</taxon>
        <taxon>Actinopterygii</taxon>
        <taxon>Neopterygii</taxon>
        <taxon>Teleostei</taxon>
        <taxon>Neoteleostei</taxon>
        <taxon>Acanthomorphata</taxon>
        <taxon>Anabantaria</taxon>
        <taxon>Synbranchiformes</taxon>
        <taxon>Synbranchidae</taxon>
        <taxon>Monopterus</taxon>
    </lineage>
</organism>
<evidence type="ECO:0000256" key="2">
    <source>
        <dbReference type="ARBA" id="ARBA00022490"/>
    </source>
</evidence>
<dbReference type="SUPFAM" id="SSF52058">
    <property type="entry name" value="L domain-like"/>
    <property type="match status" value="1"/>
</dbReference>
<evidence type="ECO:0000313" key="5">
    <source>
        <dbReference type="Ensembl" id="ENSMALP00000021806.1"/>
    </source>
</evidence>
<dbReference type="STRING" id="43700.ENSMALP00000021806"/>
<evidence type="ECO:0000313" key="6">
    <source>
        <dbReference type="Proteomes" id="UP000261600"/>
    </source>
</evidence>
<name>A0A3Q3QWV6_MONAL</name>
<dbReference type="KEGG" id="malb:109959414"/>
<keyword evidence="4" id="KW-0677">Repeat</keyword>
<dbReference type="PANTHER" id="PTHR22710">
    <property type="entry name" value="X-RAY RADIATION RESISTANCE ASSOCIATED PROTEIN 1 XRRA1"/>
    <property type="match status" value="1"/>
</dbReference>
<reference evidence="5" key="1">
    <citation type="submission" date="2025-08" db="UniProtKB">
        <authorList>
            <consortium name="Ensembl"/>
        </authorList>
    </citation>
    <scope>IDENTIFICATION</scope>
</reference>
<dbReference type="RefSeq" id="XP_020454407.1">
    <property type="nucleotide sequence ID" value="XM_020598751.1"/>
</dbReference>
<dbReference type="Ensembl" id="ENSMALT00000022225.1">
    <property type="protein sequence ID" value="ENSMALP00000021806.1"/>
    <property type="gene ID" value="ENSMALG00000015240.1"/>
</dbReference>
<dbReference type="RefSeq" id="XP_020454408.1">
    <property type="nucleotide sequence ID" value="XM_020598752.1"/>
</dbReference>
<dbReference type="InterPro" id="IPR032675">
    <property type="entry name" value="LRR_dom_sf"/>
</dbReference>
<keyword evidence="3" id="KW-0433">Leucine-rich repeat</keyword>
<accession>A0A3Q3QWV6</accession>
<proteinExistence type="predicted"/>
<evidence type="ECO:0000256" key="3">
    <source>
        <dbReference type="ARBA" id="ARBA00022614"/>
    </source>
</evidence>
<dbReference type="RefSeq" id="XP_020454409.1">
    <property type="nucleotide sequence ID" value="XM_020598753.1"/>
</dbReference>
<dbReference type="Proteomes" id="UP000261600">
    <property type="component" value="Unplaced"/>
</dbReference>
<dbReference type="GO" id="GO:0005634">
    <property type="term" value="C:nucleus"/>
    <property type="evidence" value="ECO:0007669"/>
    <property type="project" value="TreeGrafter"/>
</dbReference>
<dbReference type="InterPro" id="IPR001611">
    <property type="entry name" value="Leu-rich_rpt"/>
</dbReference>
<evidence type="ECO:0000256" key="4">
    <source>
        <dbReference type="ARBA" id="ARBA00022737"/>
    </source>
</evidence>
<dbReference type="SMART" id="SM00369">
    <property type="entry name" value="LRR_TYP"/>
    <property type="match status" value="5"/>
</dbReference>
<dbReference type="PROSITE" id="PS51450">
    <property type="entry name" value="LRR"/>
    <property type="match status" value="2"/>
</dbReference>
<dbReference type="GO" id="GO:0005737">
    <property type="term" value="C:cytoplasm"/>
    <property type="evidence" value="ECO:0007669"/>
    <property type="project" value="UniProtKB-SubCell"/>
</dbReference>
<dbReference type="OrthoDB" id="1687175at2759"/>
<reference evidence="5" key="2">
    <citation type="submission" date="2025-09" db="UniProtKB">
        <authorList>
            <consortium name="Ensembl"/>
        </authorList>
    </citation>
    <scope>IDENTIFICATION</scope>
</reference>
<comment type="subcellular location">
    <subcellularLocation>
        <location evidence="1">Cytoplasm</location>
    </subcellularLocation>
</comment>
<dbReference type="CTD" id="143570"/>
<dbReference type="PANTHER" id="PTHR22710:SF2">
    <property type="entry name" value="X-RAY RADIATION RESISTANCE-ASSOCIATED PROTEIN 1"/>
    <property type="match status" value="1"/>
</dbReference>
<dbReference type="Pfam" id="PF00560">
    <property type="entry name" value="LRR_1"/>
    <property type="match status" value="1"/>
</dbReference>